<gene>
    <name evidence="2" type="ORF">SHERM_15703</name>
</gene>
<evidence type="ECO:0000256" key="1">
    <source>
        <dbReference type="SAM" id="MobiDB-lite"/>
    </source>
</evidence>
<protein>
    <submittedName>
        <fullName evidence="2">Uncharacterized protein</fullName>
    </submittedName>
</protein>
<dbReference type="Proteomes" id="UP001153555">
    <property type="component" value="Unassembled WGS sequence"/>
</dbReference>
<feature type="region of interest" description="Disordered" evidence="1">
    <location>
        <begin position="75"/>
        <end position="118"/>
    </location>
</feature>
<proteinExistence type="predicted"/>
<reference evidence="2" key="1">
    <citation type="submission" date="2019-12" db="EMBL/GenBank/DDBJ databases">
        <authorList>
            <person name="Scholes J."/>
        </authorList>
    </citation>
    <scope>NUCLEOTIDE SEQUENCE</scope>
</reference>
<dbReference type="EMBL" id="CACSLK010013393">
    <property type="protein sequence ID" value="CAA0815811.1"/>
    <property type="molecule type" value="Genomic_DNA"/>
</dbReference>
<feature type="compositionally biased region" description="Basic and acidic residues" evidence="1">
    <location>
        <begin position="102"/>
        <end position="112"/>
    </location>
</feature>
<evidence type="ECO:0000313" key="3">
    <source>
        <dbReference type="Proteomes" id="UP001153555"/>
    </source>
</evidence>
<comment type="caution">
    <text evidence="2">The sequence shown here is derived from an EMBL/GenBank/DDBJ whole genome shotgun (WGS) entry which is preliminary data.</text>
</comment>
<evidence type="ECO:0000313" key="2">
    <source>
        <dbReference type="EMBL" id="CAA0815811.1"/>
    </source>
</evidence>
<name>A0A9N7MU29_STRHE</name>
<organism evidence="2 3">
    <name type="scientific">Striga hermonthica</name>
    <name type="common">Purple witchweed</name>
    <name type="synonym">Buchnera hermonthica</name>
    <dbReference type="NCBI Taxonomy" id="68872"/>
    <lineage>
        <taxon>Eukaryota</taxon>
        <taxon>Viridiplantae</taxon>
        <taxon>Streptophyta</taxon>
        <taxon>Embryophyta</taxon>
        <taxon>Tracheophyta</taxon>
        <taxon>Spermatophyta</taxon>
        <taxon>Magnoliopsida</taxon>
        <taxon>eudicotyledons</taxon>
        <taxon>Gunneridae</taxon>
        <taxon>Pentapetalae</taxon>
        <taxon>asterids</taxon>
        <taxon>lamiids</taxon>
        <taxon>Lamiales</taxon>
        <taxon>Orobanchaceae</taxon>
        <taxon>Buchnereae</taxon>
        <taxon>Striga</taxon>
    </lineage>
</organism>
<dbReference type="OrthoDB" id="1721243at2759"/>
<keyword evidence="3" id="KW-1185">Reference proteome</keyword>
<accession>A0A9N7MU29</accession>
<dbReference type="AlphaFoldDB" id="A0A9N7MU29"/>
<sequence length="151" mass="16858">MAELKTPLSVERHARSIYTTSSFYRVQDEICAACFTCHVLNVSESEGNMEFTIKDTNETGDATNIGKEHQFESSLGMAAPREVNIHPPTQSKNKGSGKRLRSGKEKAIEESQKKRRTCKSCGEIAGHNIRICPKKQQAYKPNAAEVKRTRS</sequence>